<name>W2H1Y8_PHYNI</name>
<reference evidence="7 8" key="2">
    <citation type="submission" date="2013-11" db="EMBL/GenBank/DDBJ databases">
        <title>The Genome Sequence of Phytophthora parasitica CJ05E6.</title>
        <authorList>
            <consortium name="The Broad Institute Genomics Platform"/>
            <person name="Russ C."/>
            <person name="Tyler B."/>
            <person name="Panabieres F."/>
            <person name="Shan W."/>
            <person name="Tripathy S."/>
            <person name="Grunwald N."/>
            <person name="Machado M."/>
            <person name="Johnson C.S."/>
            <person name="Arredondo F."/>
            <person name="Hong C."/>
            <person name="Coffey M."/>
            <person name="Young S.K."/>
            <person name="Zeng Q."/>
            <person name="Gargeya S."/>
            <person name="Fitzgerald M."/>
            <person name="Abouelleil A."/>
            <person name="Alvarado L."/>
            <person name="Chapman S.B."/>
            <person name="Gainer-Dewar J."/>
            <person name="Goldberg J."/>
            <person name="Griggs A."/>
            <person name="Gujja S."/>
            <person name="Hansen M."/>
            <person name="Howarth C."/>
            <person name="Imamovic A."/>
            <person name="Ireland A."/>
            <person name="Larimer J."/>
            <person name="McCowan C."/>
            <person name="Murphy C."/>
            <person name="Pearson M."/>
            <person name="Poon T.W."/>
            <person name="Priest M."/>
            <person name="Roberts A."/>
            <person name="Saif S."/>
            <person name="Shea T."/>
            <person name="Sykes S."/>
            <person name="Wortman J."/>
            <person name="Nusbaum C."/>
            <person name="Birren B."/>
        </authorList>
    </citation>
    <scope>NUCLEOTIDE SEQUENCE [LARGE SCALE GENOMIC DNA]</scope>
    <source>
        <strain evidence="7 8">CJ05E6</strain>
    </source>
</reference>
<dbReference type="InterPro" id="IPR039789">
    <property type="entry name" value="CYRI"/>
</dbReference>
<evidence type="ECO:0000256" key="1">
    <source>
        <dbReference type="ARBA" id="ARBA00004635"/>
    </source>
</evidence>
<evidence type="ECO:0000313" key="8">
    <source>
        <dbReference type="Proteomes" id="UP000053864"/>
    </source>
</evidence>
<accession>W2H1Y8</accession>
<sequence length="312" mass="34842">MPRIFNFSLRHSSDKSFSDAIIDQMCQDLAAESDVIITQAKNALVRVQCYEGCLQLIQKAVFHNATEQTIREPNNEDLKMELIMRLVPNINTIRTLYDLAIDIETIFAALVQISSQKSTKKAACFLMEKIASLIDFAVSFDSLKAKTPDIQNDLSHFRRFIAVNASLSNQLESLTDAPLNAMSFFVADHCPMLKVLIRAIECAMTKEPAAVDVSAVLANSRCSSIAGSRPKDGRPMMNYLRAMTGAIILYDHTAVHGAFGSKSEVKIKRCVKELVQWKQNGATTELIDTIKYCSLHYNDPSTPEKIRTLMNK</sequence>
<comment type="similarity">
    <text evidence="2">Belongs to the CYRI family.</text>
</comment>
<dbReference type="Proteomes" id="UP000053864">
    <property type="component" value="Unassembled WGS sequence"/>
</dbReference>
<gene>
    <name evidence="6" type="ORF">L915_07261</name>
    <name evidence="7" type="ORF">L916_07208</name>
</gene>
<dbReference type="GO" id="GO:0031267">
    <property type="term" value="F:small GTPase binding"/>
    <property type="evidence" value="ECO:0007669"/>
    <property type="project" value="InterPro"/>
</dbReference>
<dbReference type="PANTHER" id="PTHR12422">
    <property type="entry name" value="GH09096P"/>
    <property type="match status" value="1"/>
</dbReference>
<evidence type="ECO:0000256" key="3">
    <source>
        <dbReference type="ARBA" id="ARBA00023136"/>
    </source>
</evidence>
<dbReference type="AlphaFoldDB" id="W2H1Y8"/>
<dbReference type="InterPro" id="IPR009828">
    <property type="entry name" value="CYRIA/CYRIB_Rac1-bd"/>
</dbReference>
<evidence type="ECO:0000256" key="4">
    <source>
        <dbReference type="ARBA" id="ARBA00023288"/>
    </source>
</evidence>
<dbReference type="VEuPathDB" id="FungiDB:PPTG_09963"/>
<dbReference type="Proteomes" id="UP000053236">
    <property type="component" value="Unassembled WGS sequence"/>
</dbReference>
<evidence type="ECO:0000313" key="6">
    <source>
        <dbReference type="EMBL" id="ETK88506.1"/>
    </source>
</evidence>
<organism evidence="6">
    <name type="scientific">Phytophthora nicotianae</name>
    <name type="common">Potato buckeye rot agent</name>
    <name type="synonym">Phytophthora parasitica</name>
    <dbReference type="NCBI Taxonomy" id="4792"/>
    <lineage>
        <taxon>Eukaryota</taxon>
        <taxon>Sar</taxon>
        <taxon>Stramenopiles</taxon>
        <taxon>Oomycota</taxon>
        <taxon>Peronosporomycetes</taxon>
        <taxon>Peronosporales</taxon>
        <taxon>Peronosporaceae</taxon>
        <taxon>Phytophthora</taxon>
    </lineage>
</organism>
<comment type="subcellular location">
    <subcellularLocation>
        <location evidence="1">Membrane</location>
        <topology evidence="1">Lipid-anchor</topology>
    </subcellularLocation>
</comment>
<dbReference type="GO" id="GO:0016020">
    <property type="term" value="C:membrane"/>
    <property type="evidence" value="ECO:0007669"/>
    <property type="project" value="UniProtKB-SubCell"/>
</dbReference>
<evidence type="ECO:0000313" key="7">
    <source>
        <dbReference type="EMBL" id="ETL41904.1"/>
    </source>
</evidence>
<protein>
    <recommendedName>
        <fullName evidence="5">CYRIA/CYRIB Rac1 binding domain-containing protein</fullName>
    </recommendedName>
</protein>
<dbReference type="EMBL" id="KI672486">
    <property type="protein sequence ID" value="ETL41904.1"/>
    <property type="molecule type" value="Genomic_DNA"/>
</dbReference>
<keyword evidence="4" id="KW-0449">Lipoprotein</keyword>
<feature type="domain" description="CYRIA/CYRIB Rac1 binding" evidence="5">
    <location>
        <begin position="32"/>
        <end position="307"/>
    </location>
</feature>
<evidence type="ECO:0000259" key="5">
    <source>
        <dbReference type="Pfam" id="PF07159"/>
    </source>
</evidence>
<proteinExistence type="inferred from homology"/>
<evidence type="ECO:0000256" key="2">
    <source>
        <dbReference type="ARBA" id="ARBA00005778"/>
    </source>
</evidence>
<keyword evidence="3" id="KW-0472">Membrane</keyword>
<dbReference type="EMBL" id="KI685887">
    <property type="protein sequence ID" value="ETK88506.1"/>
    <property type="molecule type" value="Genomic_DNA"/>
</dbReference>
<dbReference type="Pfam" id="PF07159">
    <property type="entry name" value="CYRIA-B_Rac1-bd"/>
    <property type="match status" value="1"/>
</dbReference>
<reference evidence="6" key="1">
    <citation type="submission" date="2013-11" db="EMBL/GenBank/DDBJ databases">
        <title>The Genome Sequence of Phytophthora parasitica CJ02B3.</title>
        <authorList>
            <consortium name="The Broad Institute Genomics Platform"/>
            <person name="Russ C."/>
            <person name="Tyler B."/>
            <person name="Panabieres F."/>
            <person name="Shan W."/>
            <person name="Tripathy S."/>
            <person name="Grunwald N."/>
            <person name="Machado M."/>
            <person name="Johnson C.S."/>
            <person name="Arredondo F."/>
            <person name="Hong C."/>
            <person name="Coffey M."/>
            <person name="Young S.K."/>
            <person name="Zeng Q."/>
            <person name="Gargeya S."/>
            <person name="Fitzgerald M."/>
            <person name="Abouelleil A."/>
            <person name="Alvarado L."/>
            <person name="Chapman S.B."/>
            <person name="Gainer-Dewar J."/>
            <person name="Goldberg J."/>
            <person name="Griggs A."/>
            <person name="Gujja S."/>
            <person name="Hansen M."/>
            <person name="Howarth C."/>
            <person name="Imamovic A."/>
            <person name="Ireland A."/>
            <person name="Larimer J."/>
            <person name="McCowan C."/>
            <person name="Murphy C."/>
            <person name="Pearson M."/>
            <person name="Poon T.W."/>
            <person name="Priest M."/>
            <person name="Roberts A."/>
            <person name="Saif S."/>
            <person name="Shea T."/>
            <person name="Sykes S."/>
            <person name="Wortman J."/>
            <person name="Nusbaum C."/>
            <person name="Birren B."/>
        </authorList>
    </citation>
    <scope>NUCLEOTIDE SEQUENCE [LARGE SCALE GENOMIC DNA]</scope>
    <source>
        <strain evidence="6">CJ02B3</strain>
    </source>
</reference>
<dbReference type="GO" id="GO:0030833">
    <property type="term" value="P:regulation of actin filament polymerization"/>
    <property type="evidence" value="ECO:0007669"/>
    <property type="project" value="InterPro"/>
</dbReference>